<sequence>MLQQPPRVNLAELKSKIARRVGPDRARRYFGYLNALLSQKLSRAEFTRLCLAALGRENLALHNHLIRAVLANASHPTPPPHSLIARAKNSSCEGFKIKRYNEDVVRENGEIRESGAKRSRTEEKPTPQDEEEELRRSRGPLRAPLGIPFCPRVSAGPASPSCRRQSVDSAVAVIAVNCARPRC</sequence>
<keyword evidence="2" id="KW-0805">Transcription regulation</keyword>
<evidence type="ECO:0000256" key="1">
    <source>
        <dbReference type="ARBA" id="ARBA00004123"/>
    </source>
</evidence>
<proteinExistence type="predicted"/>
<feature type="compositionally biased region" description="Basic and acidic residues" evidence="5">
    <location>
        <begin position="106"/>
        <end position="127"/>
    </location>
</feature>
<dbReference type="GO" id="GO:0000124">
    <property type="term" value="C:SAGA complex"/>
    <property type="evidence" value="ECO:0007669"/>
    <property type="project" value="UniProtKB-ARBA"/>
</dbReference>
<evidence type="ECO:0008006" key="7">
    <source>
        <dbReference type="Google" id="ProtNLM"/>
    </source>
</evidence>
<dbReference type="GO" id="GO:0003713">
    <property type="term" value="F:transcription coactivator activity"/>
    <property type="evidence" value="ECO:0007669"/>
    <property type="project" value="TreeGrafter"/>
</dbReference>
<keyword evidence="4" id="KW-0539">Nucleus</keyword>
<dbReference type="PANTHER" id="PTHR21277:SF5">
    <property type="entry name" value="TRANSCRIPTIONAL ADAPTER 1"/>
    <property type="match status" value="1"/>
</dbReference>
<name>A0A6V7P568_ANACO</name>
<protein>
    <recommendedName>
        <fullName evidence="7">Transcriptional coactivator Hfi1/Transcriptional adapter 1</fullName>
    </recommendedName>
</protein>
<gene>
    <name evidence="6" type="ORF">CB5_LOCUS9194</name>
</gene>
<feature type="region of interest" description="Disordered" evidence="5">
    <location>
        <begin position="106"/>
        <end position="145"/>
    </location>
</feature>
<evidence type="ECO:0000256" key="3">
    <source>
        <dbReference type="ARBA" id="ARBA00023163"/>
    </source>
</evidence>
<reference evidence="6" key="1">
    <citation type="submission" date="2020-07" db="EMBL/GenBank/DDBJ databases">
        <authorList>
            <person name="Lin J."/>
        </authorList>
    </citation>
    <scope>NUCLEOTIDE SEQUENCE</scope>
</reference>
<accession>A0A6V7P568</accession>
<dbReference type="Pfam" id="PF12767">
    <property type="entry name" value="SAGA-Tad1"/>
    <property type="match status" value="1"/>
</dbReference>
<evidence type="ECO:0000256" key="5">
    <source>
        <dbReference type="SAM" id="MobiDB-lite"/>
    </source>
</evidence>
<dbReference type="AlphaFoldDB" id="A0A6V7P568"/>
<evidence type="ECO:0000256" key="2">
    <source>
        <dbReference type="ARBA" id="ARBA00023015"/>
    </source>
</evidence>
<comment type="subcellular location">
    <subcellularLocation>
        <location evidence="1">Nucleus</location>
    </subcellularLocation>
</comment>
<organism evidence="6">
    <name type="scientific">Ananas comosus var. bracteatus</name>
    <name type="common">red pineapple</name>
    <dbReference type="NCBI Taxonomy" id="296719"/>
    <lineage>
        <taxon>Eukaryota</taxon>
        <taxon>Viridiplantae</taxon>
        <taxon>Streptophyta</taxon>
        <taxon>Embryophyta</taxon>
        <taxon>Tracheophyta</taxon>
        <taxon>Spermatophyta</taxon>
        <taxon>Magnoliopsida</taxon>
        <taxon>Liliopsida</taxon>
        <taxon>Poales</taxon>
        <taxon>Bromeliaceae</taxon>
        <taxon>Bromelioideae</taxon>
        <taxon>Ananas</taxon>
    </lineage>
</organism>
<dbReference type="GO" id="GO:0006357">
    <property type="term" value="P:regulation of transcription by RNA polymerase II"/>
    <property type="evidence" value="ECO:0007669"/>
    <property type="project" value="TreeGrafter"/>
</dbReference>
<dbReference type="PANTHER" id="PTHR21277">
    <property type="entry name" value="TRANSCRIPTIONAL ADAPTER 1"/>
    <property type="match status" value="1"/>
</dbReference>
<evidence type="ECO:0000313" key="6">
    <source>
        <dbReference type="EMBL" id="CAD1825983.1"/>
    </source>
</evidence>
<dbReference type="InterPro" id="IPR024738">
    <property type="entry name" value="Hfi1/Tada1"/>
</dbReference>
<dbReference type="EMBL" id="LR862145">
    <property type="protein sequence ID" value="CAD1825983.1"/>
    <property type="molecule type" value="Genomic_DNA"/>
</dbReference>
<dbReference type="GO" id="GO:0005634">
    <property type="term" value="C:nucleus"/>
    <property type="evidence" value="ECO:0007669"/>
    <property type="project" value="UniProtKB-SubCell"/>
</dbReference>
<keyword evidence="3" id="KW-0804">Transcription</keyword>
<evidence type="ECO:0000256" key="4">
    <source>
        <dbReference type="ARBA" id="ARBA00023242"/>
    </source>
</evidence>